<reference evidence="3 4" key="1">
    <citation type="journal article" date="2010" name="Virol. J.">
        <title>Genomes of the T4-related bacteriophages as windows on microbial genome evolution.</title>
        <authorList>
            <person name="Petrov V.M."/>
            <person name="Ratnayaka S."/>
            <person name="Nolan J.M."/>
            <person name="Miller E.S."/>
            <person name="Karam J.D."/>
        </authorList>
    </citation>
    <scope>NUCLEOTIDE SEQUENCE [LARGE SCALE GENOMIC DNA]</scope>
    <source>
        <strain evidence="3">Acj133</strain>
    </source>
</reference>
<keyword evidence="1 3" id="KW-0378">Hydrolase</keyword>
<name>D9I6E8_9CAUD</name>
<dbReference type="PANTHER" id="PTHR43736:SF1">
    <property type="entry name" value="DIHYDRONEOPTERIN TRIPHOSPHATE DIPHOSPHATASE"/>
    <property type="match status" value="1"/>
</dbReference>
<dbReference type="KEGG" id="vg:10323201"/>
<dbReference type="RefSeq" id="YP_004300795.1">
    <property type="nucleotide sequence ID" value="NC_015250.1"/>
</dbReference>
<dbReference type="Gene3D" id="3.90.79.10">
    <property type="entry name" value="Nucleoside Triphosphate Pyrophosphohydrolase"/>
    <property type="match status" value="1"/>
</dbReference>
<dbReference type="Proteomes" id="UP000000330">
    <property type="component" value="Segment"/>
</dbReference>
<feature type="domain" description="Nudix hydrolase" evidence="2">
    <location>
        <begin position="1"/>
        <end position="132"/>
    </location>
</feature>
<dbReference type="InterPro" id="IPR000086">
    <property type="entry name" value="NUDIX_hydrolase_dom"/>
</dbReference>
<evidence type="ECO:0000313" key="4">
    <source>
        <dbReference type="Proteomes" id="UP000000330"/>
    </source>
</evidence>
<dbReference type="SUPFAM" id="SSF55811">
    <property type="entry name" value="Nudix"/>
    <property type="match status" value="1"/>
</dbReference>
<dbReference type="InterPro" id="IPR020476">
    <property type="entry name" value="Nudix_hydrolase"/>
</dbReference>
<evidence type="ECO:0000259" key="2">
    <source>
        <dbReference type="PROSITE" id="PS51462"/>
    </source>
</evidence>
<protein>
    <submittedName>
        <fullName evidence="3">Putative bacterial NUDIX hydrolase</fullName>
    </submittedName>
</protein>
<dbReference type="Pfam" id="PF00293">
    <property type="entry name" value="NUDIX"/>
    <property type="match status" value="1"/>
</dbReference>
<keyword evidence="4" id="KW-1185">Reference proteome</keyword>
<organism evidence="3 4">
    <name type="scientific">Acinetobacter phage 133</name>
    <dbReference type="NCBI Taxonomy" id="2919552"/>
    <lineage>
        <taxon>Viruses</taxon>
        <taxon>Duplodnaviria</taxon>
        <taxon>Heunggongvirae</taxon>
        <taxon>Uroviricota</taxon>
        <taxon>Caudoviricetes</taxon>
        <taxon>Pantevenvirales</taxon>
        <taxon>Straboviridae</taxon>
        <taxon>Tevenvirinae</taxon>
        <taxon>Centumtrigintavirus</taxon>
        <taxon>Centumtrigintavirus cv133</taxon>
        <taxon>Acinetobacter virus 133</taxon>
    </lineage>
</organism>
<dbReference type="GeneID" id="10323201"/>
<dbReference type="PANTHER" id="PTHR43736">
    <property type="entry name" value="ADP-RIBOSE PYROPHOSPHATASE"/>
    <property type="match status" value="1"/>
</dbReference>
<sequence length="176" mass="19840">MKQSACVLMAQPYKDTYRFLSVSRKHDHNDWGLPGGKLDLGETIAECAYRECLEETGMKLSIDMGNPFVQVEGGWEVTTYHATDLIGVDNAYPKEDEAGKVGWRSMEDLIRGSFGAYNADMFCHFGYLKKFLIYYTGYSKSLPDVVYAKNAVEASKQFIRNTKGIANIVKCEEVQC</sequence>
<dbReference type="CDD" id="cd02883">
    <property type="entry name" value="NUDIX_Hydrolase"/>
    <property type="match status" value="1"/>
</dbReference>
<gene>
    <name evidence="3" type="ORF">Acj133p214</name>
</gene>
<dbReference type="EMBL" id="HM114315">
    <property type="protein sequence ID" value="ADJ19529.1"/>
    <property type="molecule type" value="Genomic_DNA"/>
</dbReference>
<evidence type="ECO:0000256" key="1">
    <source>
        <dbReference type="ARBA" id="ARBA00022801"/>
    </source>
</evidence>
<dbReference type="GO" id="GO:0016787">
    <property type="term" value="F:hydrolase activity"/>
    <property type="evidence" value="ECO:0007669"/>
    <property type="project" value="UniProtKB-KW"/>
</dbReference>
<dbReference type="PROSITE" id="PS51462">
    <property type="entry name" value="NUDIX"/>
    <property type="match status" value="1"/>
</dbReference>
<accession>D9I6E8</accession>
<dbReference type="PRINTS" id="PR00502">
    <property type="entry name" value="NUDIXFAMILY"/>
</dbReference>
<evidence type="ECO:0000313" key="3">
    <source>
        <dbReference type="EMBL" id="ADJ19529.1"/>
    </source>
</evidence>
<proteinExistence type="predicted"/>
<dbReference type="InterPro" id="IPR015797">
    <property type="entry name" value="NUDIX_hydrolase-like_dom_sf"/>
</dbReference>